<keyword evidence="10" id="KW-0808">Transferase</keyword>
<dbReference type="AlphaFoldDB" id="A0A852ZR02"/>
<dbReference type="GO" id="GO:0005737">
    <property type="term" value="C:cytoplasm"/>
    <property type="evidence" value="ECO:0007669"/>
    <property type="project" value="TreeGrafter"/>
</dbReference>
<dbReference type="FunFam" id="3.40.640.10:FF:000009">
    <property type="entry name" value="Cystathionine gamma-synthase homolog"/>
    <property type="match status" value="1"/>
</dbReference>
<dbReference type="InterPro" id="IPR015422">
    <property type="entry name" value="PyrdxlP-dep_Trfase_small"/>
</dbReference>
<dbReference type="PIRSF" id="PIRSF001434">
    <property type="entry name" value="CGS"/>
    <property type="match status" value="1"/>
</dbReference>
<dbReference type="Gene3D" id="3.40.640.10">
    <property type="entry name" value="Type I PLP-dependent aspartate aminotransferase-like (Major domain)"/>
    <property type="match status" value="1"/>
</dbReference>
<keyword evidence="11" id="KW-1185">Reference proteome</keyword>
<dbReference type="CDD" id="cd00614">
    <property type="entry name" value="CGS_like"/>
    <property type="match status" value="1"/>
</dbReference>
<dbReference type="NCBIfam" id="NF005871">
    <property type="entry name" value="PRK07811.1"/>
    <property type="match status" value="1"/>
</dbReference>
<name>A0A852ZR02_9ACTN</name>
<evidence type="ECO:0000313" key="10">
    <source>
        <dbReference type="EMBL" id="NYI04809.1"/>
    </source>
</evidence>
<dbReference type="GO" id="GO:0003962">
    <property type="term" value="F:cystathionine gamma-synthase activity"/>
    <property type="evidence" value="ECO:0007669"/>
    <property type="project" value="UniProtKB-EC"/>
</dbReference>
<comment type="cofactor">
    <cofactor evidence="1 9">
        <name>pyridoxal 5'-phosphate</name>
        <dbReference type="ChEBI" id="CHEBI:597326"/>
    </cofactor>
</comment>
<dbReference type="Gene3D" id="3.90.1150.10">
    <property type="entry name" value="Aspartate Aminotransferase, domain 1"/>
    <property type="match status" value="1"/>
</dbReference>
<dbReference type="GO" id="GO:0019346">
    <property type="term" value="P:transsulfuration"/>
    <property type="evidence" value="ECO:0007669"/>
    <property type="project" value="InterPro"/>
</dbReference>
<gene>
    <name evidence="10" type="ORF">FHU37_001752</name>
</gene>
<feature type="modified residue" description="N6-(pyridoxal phosphate)lysine" evidence="8">
    <location>
        <position position="223"/>
    </location>
</feature>
<dbReference type="SUPFAM" id="SSF53383">
    <property type="entry name" value="PLP-dependent transferases"/>
    <property type="match status" value="1"/>
</dbReference>
<evidence type="ECO:0000256" key="6">
    <source>
        <dbReference type="ARBA" id="ARBA00068008"/>
    </source>
</evidence>
<dbReference type="RefSeq" id="WP_179813654.1">
    <property type="nucleotide sequence ID" value="NZ_JACBZD010000001.1"/>
</dbReference>
<accession>A0A852ZR02</accession>
<dbReference type="Pfam" id="PF01053">
    <property type="entry name" value="Cys_Met_Meta_PP"/>
    <property type="match status" value="1"/>
</dbReference>
<evidence type="ECO:0000313" key="11">
    <source>
        <dbReference type="Proteomes" id="UP000567795"/>
    </source>
</evidence>
<protein>
    <recommendedName>
        <fullName evidence="6">Cystathionine gamma-synthase</fullName>
        <ecNumber evidence="5">2.5.1.48</ecNumber>
    </recommendedName>
    <alternativeName>
        <fullName evidence="7">O-succinylhomoserine (thiol)-lyase</fullName>
    </alternativeName>
</protein>
<evidence type="ECO:0000256" key="9">
    <source>
        <dbReference type="RuleBase" id="RU362118"/>
    </source>
</evidence>
<evidence type="ECO:0000256" key="7">
    <source>
        <dbReference type="ARBA" id="ARBA00083849"/>
    </source>
</evidence>
<proteinExistence type="inferred from homology"/>
<dbReference type="InterPro" id="IPR015424">
    <property type="entry name" value="PyrdxlP-dep_Trfase"/>
</dbReference>
<evidence type="ECO:0000256" key="1">
    <source>
        <dbReference type="ARBA" id="ARBA00001933"/>
    </source>
</evidence>
<reference evidence="10 11" key="1">
    <citation type="submission" date="2020-07" db="EMBL/GenBank/DDBJ databases">
        <title>Sequencing the genomes of 1000 actinobacteria strains.</title>
        <authorList>
            <person name="Klenk H.-P."/>
        </authorList>
    </citation>
    <scope>NUCLEOTIDE SEQUENCE [LARGE SCALE GENOMIC DNA]</scope>
    <source>
        <strain evidence="10 11">DSM 42178</strain>
    </source>
</reference>
<keyword evidence="3 8" id="KW-0663">Pyridoxal phosphate</keyword>
<dbReference type="GO" id="GO:0004123">
    <property type="term" value="F:cystathionine gamma-lyase activity"/>
    <property type="evidence" value="ECO:0007669"/>
    <property type="project" value="TreeGrafter"/>
</dbReference>
<evidence type="ECO:0000256" key="2">
    <source>
        <dbReference type="ARBA" id="ARBA00009077"/>
    </source>
</evidence>
<dbReference type="PANTHER" id="PTHR11808">
    <property type="entry name" value="TRANS-SULFURATION ENZYME FAMILY MEMBER"/>
    <property type="match status" value="1"/>
</dbReference>
<dbReference type="InterPro" id="IPR000277">
    <property type="entry name" value="Cys/Met-Metab_PyrdxlP-dep_enz"/>
</dbReference>
<dbReference type="InterPro" id="IPR015421">
    <property type="entry name" value="PyrdxlP-dep_Trfase_major"/>
</dbReference>
<organism evidence="10 11">
    <name type="scientific">Allostreptomyces psammosilenae</name>
    <dbReference type="NCBI Taxonomy" id="1892865"/>
    <lineage>
        <taxon>Bacteria</taxon>
        <taxon>Bacillati</taxon>
        <taxon>Actinomycetota</taxon>
        <taxon>Actinomycetes</taxon>
        <taxon>Kitasatosporales</taxon>
        <taxon>Streptomycetaceae</taxon>
        <taxon>Allostreptomyces</taxon>
    </lineage>
</organism>
<dbReference type="GO" id="GO:0019343">
    <property type="term" value="P:cysteine biosynthetic process via cystathionine"/>
    <property type="evidence" value="ECO:0007669"/>
    <property type="project" value="TreeGrafter"/>
</dbReference>
<evidence type="ECO:0000256" key="8">
    <source>
        <dbReference type="PIRSR" id="PIRSR001434-2"/>
    </source>
</evidence>
<sequence length="403" mass="42670">MDREQLNTTGPAADAGALTGGGFETRAIHAGQEPDPLTGAVVPPIYQVSTYRQDAVGRLRGGYEYSRSANPTRTALESALAALELGRRGFAFSSGMAAEDCLLRTVCAPGDHVVIPTDAYGGTYRLVSRVLERWGVSWTVADTHDPDAVRRALRPAGPAGPATRLVWAETPSNPLLNVSDIAALADVAHAAGALLVVDNTFASPYLQQPLPLGADAVVHSTTKYLGGHSDVVGGALVVDDEELAERIAFHHNAVGAVAGPFDSWLTLRGVRTLAVRMDRHCANAARIARMLADHPAVASVLYPGLPEHPGHAVAAKQMRDFGGMVSCRLAGGEEAARRMCERTRLFALAESLGGVESLIEHPRRMTHMSTADTPHEVPADLVRLSVGIENVDDLLADLEQALG</sequence>
<dbReference type="EMBL" id="JACBZD010000001">
    <property type="protein sequence ID" value="NYI04809.1"/>
    <property type="molecule type" value="Genomic_DNA"/>
</dbReference>
<dbReference type="PANTHER" id="PTHR11808:SF15">
    <property type="entry name" value="CYSTATHIONINE GAMMA-LYASE"/>
    <property type="match status" value="1"/>
</dbReference>
<evidence type="ECO:0000256" key="4">
    <source>
        <dbReference type="ARBA" id="ARBA00051441"/>
    </source>
</evidence>
<evidence type="ECO:0000256" key="3">
    <source>
        <dbReference type="ARBA" id="ARBA00022898"/>
    </source>
</evidence>
<comment type="similarity">
    <text evidence="2 9">Belongs to the trans-sulfuration enzymes family.</text>
</comment>
<comment type="caution">
    <text evidence="10">The sequence shown here is derived from an EMBL/GenBank/DDBJ whole genome shotgun (WGS) entry which is preliminary data.</text>
</comment>
<comment type="catalytic activity">
    <reaction evidence="4">
        <text>O-succinyl-L-homoserine + L-cysteine = L,L-cystathionine + succinate + H(+)</text>
        <dbReference type="Rhea" id="RHEA:20397"/>
        <dbReference type="ChEBI" id="CHEBI:15378"/>
        <dbReference type="ChEBI" id="CHEBI:30031"/>
        <dbReference type="ChEBI" id="CHEBI:35235"/>
        <dbReference type="ChEBI" id="CHEBI:57661"/>
        <dbReference type="ChEBI" id="CHEBI:58161"/>
        <dbReference type="EC" id="2.5.1.48"/>
    </reaction>
</comment>
<evidence type="ECO:0000256" key="5">
    <source>
        <dbReference type="ARBA" id="ARBA00066530"/>
    </source>
</evidence>
<dbReference type="EC" id="2.5.1.48" evidence="5"/>
<dbReference type="GO" id="GO:0030170">
    <property type="term" value="F:pyridoxal phosphate binding"/>
    <property type="evidence" value="ECO:0007669"/>
    <property type="project" value="InterPro"/>
</dbReference>
<dbReference type="Proteomes" id="UP000567795">
    <property type="component" value="Unassembled WGS sequence"/>
</dbReference>
<dbReference type="FunFam" id="3.90.1150.10:FF:000008">
    <property type="entry name" value="Cystathionine gamma-synthase"/>
    <property type="match status" value="1"/>
</dbReference>